<dbReference type="Proteomes" id="UP000299102">
    <property type="component" value="Unassembled WGS sequence"/>
</dbReference>
<protein>
    <submittedName>
        <fullName evidence="1">Uncharacterized protein</fullName>
    </submittedName>
</protein>
<comment type="caution">
    <text evidence="1">The sequence shown here is derived from an EMBL/GenBank/DDBJ whole genome shotgun (WGS) entry which is preliminary data.</text>
</comment>
<proteinExistence type="predicted"/>
<name>A0A4C1TB99_EUMVA</name>
<dbReference type="AlphaFoldDB" id="A0A4C1TB99"/>
<evidence type="ECO:0000313" key="2">
    <source>
        <dbReference type="Proteomes" id="UP000299102"/>
    </source>
</evidence>
<sequence length="176" mass="19373">MQSTPPPNVNTTTVGTANNWPQQLPQQVHKIFKIKTCYFAITTICFTASGCPVTENPPETALMPPQTFQNVEDFNVLQLKEIRFKRSGVARHHRATAFVSSASGQEPTAFNMPPPPPADFANTVAAAAVEPDNNELPLQENQEVLTPATTQMTLAKPIDNHQQLQLQLQLKRPSTT</sequence>
<reference evidence="1 2" key="1">
    <citation type="journal article" date="2019" name="Commun. Biol.">
        <title>The bagworm genome reveals a unique fibroin gene that provides high tensile strength.</title>
        <authorList>
            <person name="Kono N."/>
            <person name="Nakamura H."/>
            <person name="Ohtoshi R."/>
            <person name="Tomita M."/>
            <person name="Numata K."/>
            <person name="Arakawa K."/>
        </authorList>
    </citation>
    <scope>NUCLEOTIDE SEQUENCE [LARGE SCALE GENOMIC DNA]</scope>
</reference>
<keyword evidence="2" id="KW-1185">Reference proteome</keyword>
<evidence type="ECO:0000313" key="1">
    <source>
        <dbReference type="EMBL" id="GBP11779.1"/>
    </source>
</evidence>
<accession>A0A4C1TB99</accession>
<gene>
    <name evidence="1" type="ORF">EVAR_72228_1</name>
</gene>
<dbReference type="OrthoDB" id="8918678at2759"/>
<dbReference type="EMBL" id="BGZK01009295">
    <property type="protein sequence ID" value="GBP11779.1"/>
    <property type="molecule type" value="Genomic_DNA"/>
</dbReference>
<organism evidence="1 2">
    <name type="scientific">Eumeta variegata</name>
    <name type="common">Bagworm moth</name>
    <name type="synonym">Eumeta japonica</name>
    <dbReference type="NCBI Taxonomy" id="151549"/>
    <lineage>
        <taxon>Eukaryota</taxon>
        <taxon>Metazoa</taxon>
        <taxon>Ecdysozoa</taxon>
        <taxon>Arthropoda</taxon>
        <taxon>Hexapoda</taxon>
        <taxon>Insecta</taxon>
        <taxon>Pterygota</taxon>
        <taxon>Neoptera</taxon>
        <taxon>Endopterygota</taxon>
        <taxon>Lepidoptera</taxon>
        <taxon>Glossata</taxon>
        <taxon>Ditrysia</taxon>
        <taxon>Tineoidea</taxon>
        <taxon>Psychidae</taxon>
        <taxon>Oiketicinae</taxon>
        <taxon>Eumeta</taxon>
    </lineage>
</organism>